<evidence type="ECO:0000313" key="2">
    <source>
        <dbReference type="EMBL" id="MFD1191388.1"/>
    </source>
</evidence>
<gene>
    <name evidence="2" type="ORF">ACFQ27_12435</name>
</gene>
<feature type="chain" id="PRO_5046361444" evidence="1">
    <location>
        <begin position="24"/>
        <end position="120"/>
    </location>
</feature>
<dbReference type="RefSeq" id="WP_374343438.1">
    <property type="nucleotide sequence ID" value="NZ_JBHTLQ010000026.1"/>
</dbReference>
<dbReference type="Pfam" id="PF07027">
    <property type="entry name" value="DUF1318"/>
    <property type="match status" value="1"/>
</dbReference>
<dbReference type="EMBL" id="JBHTLQ010000026">
    <property type="protein sequence ID" value="MFD1191388.1"/>
    <property type="molecule type" value="Genomic_DNA"/>
</dbReference>
<dbReference type="InterPro" id="IPR008309">
    <property type="entry name" value="YdbL"/>
</dbReference>
<evidence type="ECO:0000313" key="3">
    <source>
        <dbReference type="Proteomes" id="UP001597216"/>
    </source>
</evidence>
<dbReference type="Proteomes" id="UP001597216">
    <property type="component" value="Unassembled WGS sequence"/>
</dbReference>
<proteinExistence type="predicted"/>
<accession>A0ABW3T369</accession>
<organism evidence="2 3">
    <name type="scientific">Phenylobacterium conjunctum</name>
    <dbReference type="NCBI Taxonomy" id="1298959"/>
    <lineage>
        <taxon>Bacteria</taxon>
        <taxon>Pseudomonadati</taxon>
        <taxon>Pseudomonadota</taxon>
        <taxon>Alphaproteobacteria</taxon>
        <taxon>Caulobacterales</taxon>
        <taxon>Caulobacteraceae</taxon>
        <taxon>Phenylobacterium</taxon>
    </lineage>
</organism>
<comment type="caution">
    <text evidence="2">The sequence shown here is derived from an EMBL/GenBank/DDBJ whole genome shotgun (WGS) entry which is preliminary data.</text>
</comment>
<evidence type="ECO:0000256" key="1">
    <source>
        <dbReference type="SAM" id="SignalP"/>
    </source>
</evidence>
<keyword evidence="3" id="KW-1185">Reference proteome</keyword>
<reference evidence="3" key="1">
    <citation type="journal article" date="2019" name="Int. J. Syst. Evol. Microbiol.">
        <title>The Global Catalogue of Microorganisms (GCM) 10K type strain sequencing project: providing services to taxonomists for standard genome sequencing and annotation.</title>
        <authorList>
            <consortium name="The Broad Institute Genomics Platform"/>
            <consortium name="The Broad Institute Genome Sequencing Center for Infectious Disease"/>
            <person name="Wu L."/>
            <person name="Ma J."/>
        </authorList>
    </citation>
    <scope>NUCLEOTIDE SEQUENCE [LARGE SCALE GENOMIC DNA]</scope>
    <source>
        <strain evidence="3">CCUG 55074</strain>
    </source>
</reference>
<sequence length="120" mass="11940">MRNPLFPVAAVVVGTLIAGAAHADVAAAKALVDAAKTAGTVGEQADGFLGFVKGSADSETTDAVNEINAGRRQVYAQAAAKSGPAVTPEAAGAAAFQSVISAKIKPGEFYKPAGGGWVRK</sequence>
<keyword evidence="1" id="KW-0732">Signal</keyword>
<protein>
    <submittedName>
        <fullName evidence="2">YdbL family protein</fullName>
    </submittedName>
</protein>
<name>A0ABW3T369_9CAUL</name>
<feature type="signal peptide" evidence="1">
    <location>
        <begin position="1"/>
        <end position="23"/>
    </location>
</feature>